<reference evidence="10 11" key="1">
    <citation type="submission" date="2017-06" db="EMBL/GenBank/DDBJ databases">
        <authorList>
            <person name="Kim H.J."/>
            <person name="Triplett B.A."/>
        </authorList>
    </citation>
    <scope>NUCLEOTIDE SEQUENCE [LARGE SCALE GENOMIC DNA]</scope>
    <source>
        <strain evidence="10 11">DSM 14713</strain>
    </source>
</reference>
<dbReference type="Gene3D" id="1.20.1560.10">
    <property type="entry name" value="ABC transporter type 1, transmembrane domain"/>
    <property type="match status" value="1"/>
</dbReference>
<keyword evidence="11" id="KW-1185">Reference proteome</keyword>
<dbReference type="KEGG" id="mbd:MEBOL_006665"/>
<dbReference type="GO" id="GO:0005524">
    <property type="term" value="F:ATP binding"/>
    <property type="evidence" value="ECO:0007669"/>
    <property type="project" value="UniProtKB-KW"/>
</dbReference>
<evidence type="ECO:0000256" key="7">
    <source>
        <dbReference type="SAM" id="Phobius"/>
    </source>
</evidence>
<dbReference type="InterPro" id="IPR003593">
    <property type="entry name" value="AAA+_ATPase"/>
</dbReference>
<comment type="subcellular location">
    <subcellularLocation>
        <location evidence="1">Cell membrane</location>
        <topology evidence="1">Multi-pass membrane protein</topology>
    </subcellularLocation>
</comment>
<feature type="domain" description="ABC transporter" evidence="8">
    <location>
        <begin position="331"/>
        <end position="558"/>
    </location>
</feature>
<dbReference type="SUPFAM" id="SSF52540">
    <property type="entry name" value="P-loop containing nucleoside triphosphate hydrolases"/>
    <property type="match status" value="1"/>
</dbReference>
<dbReference type="GO" id="GO:0034040">
    <property type="term" value="F:ATPase-coupled lipid transmembrane transporter activity"/>
    <property type="evidence" value="ECO:0007669"/>
    <property type="project" value="TreeGrafter"/>
</dbReference>
<dbReference type="AlphaFoldDB" id="A0A250IQH0"/>
<dbReference type="InterPro" id="IPR039421">
    <property type="entry name" value="Type_1_exporter"/>
</dbReference>
<dbReference type="GO" id="GO:0140359">
    <property type="term" value="F:ABC-type transporter activity"/>
    <property type="evidence" value="ECO:0007669"/>
    <property type="project" value="InterPro"/>
</dbReference>
<dbReference type="Gene3D" id="3.40.50.300">
    <property type="entry name" value="P-loop containing nucleotide triphosphate hydrolases"/>
    <property type="match status" value="1"/>
</dbReference>
<dbReference type="InterPro" id="IPR027417">
    <property type="entry name" value="P-loop_NTPase"/>
</dbReference>
<dbReference type="SMART" id="SM00382">
    <property type="entry name" value="AAA"/>
    <property type="match status" value="1"/>
</dbReference>
<dbReference type="PANTHER" id="PTHR24221">
    <property type="entry name" value="ATP-BINDING CASSETTE SUB-FAMILY B"/>
    <property type="match status" value="1"/>
</dbReference>
<evidence type="ECO:0000256" key="4">
    <source>
        <dbReference type="ARBA" id="ARBA00022840"/>
    </source>
</evidence>
<proteinExistence type="predicted"/>
<organism evidence="10 11">
    <name type="scientific">Melittangium boletus DSM 14713</name>
    <dbReference type="NCBI Taxonomy" id="1294270"/>
    <lineage>
        <taxon>Bacteria</taxon>
        <taxon>Pseudomonadati</taxon>
        <taxon>Myxococcota</taxon>
        <taxon>Myxococcia</taxon>
        <taxon>Myxococcales</taxon>
        <taxon>Cystobacterineae</taxon>
        <taxon>Archangiaceae</taxon>
        <taxon>Melittangium</taxon>
    </lineage>
</organism>
<name>A0A250IQH0_9BACT</name>
<protein>
    <recommendedName>
        <fullName evidence="12">ABC transporter ATP-binding protein</fullName>
    </recommendedName>
</protein>
<dbReference type="Proteomes" id="UP000217289">
    <property type="component" value="Chromosome"/>
</dbReference>
<evidence type="ECO:0000256" key="5">
    <source>
        <dbReference type="ARBA" id="ARBA00022989"/>
    </source>
</evidence>
<evidence type="ECO:0000313" key="10">
    <source>
        <dbReference type="EMBL" id="ATB33176.1"/>
    </source>
</evidence>
<dbReference type="InterPro" id="IPR011527">
    <property type="entry name" value="ABC1_TM_dom"/>
</dbReference>
<feature type="transmembrane region" description="Helical" evidence="7">
    <location>
        <begin position="269"/>
        <end position="290"/>
    </location>
</feature>
<sequence>MALTIIEMLSKEAGAERRNLFIAASLSGLANSFVIALINSVARSIPNVRMHSFVLFALSVALYVLTSRYTFHRTTRLVESALHHIKIRIVDKIRRMDLQGFERVGTSEIYDRITENVTVISTSAGMIAATLQSICVLVFSALYLAWLSVPALMLISLLLGSGLMLFRSNQDLVENGLRQLGIFRLAFFDQLTDLLKGFKETRFNARRSQELREDVLRTSERLRDSTIKTNSLFDDNLIFSNTLLFALLASVVFVLPQQLELKSTQVTQIIAALMLSWNSVAIAVNCYPAYIRSNHALMALEALEQKLESGSDPLAKEALVSNPWKGRFSRIEVSRLEYTYRPTTDDGMNFHIGPVDLTLQAGEVVFVVGGNGSGKSTFLKTFTGLYPASAGSIRVDGVRVDSHTLAAYRELICTIFTDFHLFSRLYGLLDVQPEAVQALIAQMQLEEQTSFSQQRFTRRELSTGQRKRLAMIVALLEDRPLYIFDEWAADQDPTFRHYFYKELLPMLRARGKTVIAVSHDDRYFSCADRVVTMEYGQVRSIEQHGEGAPPPPSPEKPS</sequence>
<accession>A0A250IQH0</accession>
<feature type="domain" description="ABC transmembrane type-1" evidence="9">
    <location>
        <begin position="20"/>
        <end position="292"/>
    </location>
</feature>
<evidence type="ECO:0000256" key="6">
    <source>
        <dbReference type="ARBA" id="ARBA00023136"/>
    </source>
</evidence>
<keyword evidence="6 7" id="KW-0472">Membrane</keyword>
<keyword evidence="4" id="KW-0067">ATP-binding</keyword>
<evidence type="ECO:0000259" key="9">
    <source>
        <dbReference type="PROSITE" id="PS50929"/>
    </source>
</evidence>
<dbReference type="PROSITE" id="PS50929">
    <property type="entry name" value="ABC_TM1F"/>
    <property type="match status" value="1"/>
</dbReference>
<evidence type="ECO:0000256" key="1">
    <source>
        <dbReference type="ARBA" id="ARBA00004651"/>
    </source>
</evidence>
<evidence type="ECO:0000313" key="11">
    <source>
        <dbReference type="Proteomes" id="UP000217289"/>
    </source>
</evidence>
<evidence type="ECO:0000256" key="2">
    <source>
        <dbReference type="ARBA" id="ARBA00022692"/>
    </source>
</evidence>
<evidence type="ECO:0008006" key="12">
    <source>
        <dbReference type="Google" id="ProtNLM"/>
    </source>
</evidence>
<dbReference type="SUPFAM" id="SSF90123">
    <property type="entry name" value="ABC transporter transmembrane region"/>
    <property type="match status" value="1"/>
</dbReference>
<keyword evidence="2 7" id="KW-0812">Transmembrane</keyword>
<dbReference type="EMBL" id="CP022163">
    <property type="protein sequence ID" value="ATB33176.1"/>
    <property type="molecule type" value="Genomic_DNA"/>
</dbReference>
<dbReference type="OrthoDB" id="9760776at2"/>
<dbReference type="PROSITE" id="PS50893">
    <property type="entry name" value="ABC_TRANSPORTER_2"/>
    <property type="match status" value="1"/>
</dbReference>
<evidence type="ECO:0000256" key="3">
    <source>
        <dbReference type="ARBA" id="ARBA00022741"/>
    </source>
</evidence>
<feature type="transmembrane region" description="Helical" evidence="7">
    <location>
        <begin position="48"/>
        <end position="66"/>
    </location>
</feature>
<dbReference type="Pfam" id="PF00005">
    <property type="entry name" value="ABC_tran"/>
    <property type="match status" value="1"/>
</dbReference>
<dbReference type="GO" id="GO:0016887">
    <property type="term" value="F:ATP hydrolysis activity"/>
    <property type="evidence" value="ECO:0007669"/>
    <property type="project" value="InterPro"/>
</dbReference>
<dbReference type="InterPro" id="IPR003439">
    <property type="entry name" value="ABC_transporter-like_ATP-bd"/>
</dbReference>
<dbReference type="RefSeq" id="WP_095981256.1">
    <property type="nucleotide sequence ID" value="NZ_CP022163.1"/>
</dbReference>
<dbReference type="InterPro" id="IPR036640">
    <property type="entry name" value="ABC1_TM_sf"/>
</dbReference>
<evidence type="ECO:0000259" key="8">
    <source>
        <dbReference type="PROSITE" id="PS50893"/>
    </source>
</evidence>
<feature type="transmembrane region" description="Helical" evidence="7">
    <location>
        <begin position="237"/>
        <end position="257"/>
    </location>
</feature>
<keyword evidence="3" id="KW-0547">Nucleotide-binding</keyword>
<feature type="transmembrane region" description="Helical" evidence="7">
    <location>
        <begin position="145"/>
        <end position="166"/>
    </location>
</feature>
<feature type="transmembrane region" description="Helical" evidence="7">
    <location>
        <begin position="20"/>
        <end position="42"/>
    </location>
</feature>
<dbReference type="GO" id="GO:0005886">
    <property type="term" value="C:plasma membrane"/>
    <property type="evidence" value="ECO:0007669"/>
    <property type="project" value="UniProtKB-SubCell"/>
</dbReference>
<gene>
    <name evidence="10" type="ORF">MEBOL_006665</name>
</gene>
<dbReference type="PANTHER" id="PTHR24221:SF654">
    <property type="entry name" value="ATP-BINDING CASSETTE SUB-FAMILY B MEMBER 6"/>
    <property type="match status" value="1"/>
</dbReference>
<keyword evidence="5 7" id="KW-1133">Transmembrane helix</keyword>